<evidence type="ECO:0000313" key="9">
    <source>
        <dbReference type="Proteomes" id="UP001634007"/>
    </source>
</evidence>
<reference evidence="8 9" key="1">
    <citation type="submission" date="2024-11" db="EMBL/GenBank/DDBJ databases">
        <title>Chromosome-level genome assembly of Eucalyptus globulus Labill. provides insights into its genome evolution.</title>
        <authorList>
            <person name="Li X."/>
        </authorList>
    </citation>
    <scope>NUCLEOTIDE SEQUENCE [LARGE SCALE GENOMIC DNA]</scope>
    <source>
        <strain evidence="8">CL2024</strain>
        <tissue evidence="8">Fresh tender leaves</tissue>
    </source>
</reference>
<sequence>MIDQYIFSVGKQRPVKKPRKKMGFGKRCLRMAKQQKTRVYILYRCTYMLLCWRDHSVSD</sequence>
<accession>A0ABD3LCA5</accession>
<evidence type="ECO:0000256" key="4">
    <source>
        <dbReference type="ARBA" id="ARBA00022692"/>
    </source>
</evidence>
<dbReference type="EMBL" id="JBJKBG010000003">
    <property type="protein sequence ID" value="KAL3747546.1"/>
    <property type="molecule type" value="Genomic_DNA"/>
</dbReference>
<dbReference type="PANTHER" id="PTHR33102">
    <property type="entry name" value="DVL19-RELATED-RELATED"/>
    <property type="match status" value="1"/>
</dbReference>
<evidence type="ECO:0000256" key="5">
    <source>
        <dbReference type="ARBA" id="ARBA00022989"/>
    </source>
</evidence>
<dbReference type="Pfam" id="PF08137">
    <property type="entry name" value="DVL"/>
    <property type="match status" value="1"/>
</dbReference>
<keyword evidence="2" id="KW-0217">Developmental protein</keyword>
<keyword evidence="9" id="KW-1185">Reference proteome</keyword>
<evidence type="ECO:0000256" key="7">
    <source>
        <dbReference type="ARBA" id="ARBA00024340"/>
    </source>
</evidence>
<evidence type="ECO:0000256" key="1">
    <source>
        <dbReference type="ARBA" id="ARBA00004162"/>
    </source>
</evidence>
<evidence type="ECO:0000256" key="3">
    <source>
        <dbReference type="ARBA" id="ARBA00022475"/>
    </source>
</evidence>
<keyword evidence="3" id="KW-1003">Cell membrane</keyword>
<comment type="subcellular location">
    <subcellularLocation>
        <location evidence="1">Cell membrane</location>
        <topology evidence="1">Single-pass membrane protein</topology>
    </subcellularLocation>
</comment>
<protein>
    <submittedName>
        <fullName evidence="8">Uncharacterized protein</fullName>
    </submittedName>
</protein>
<gene>
    <name evidence="8" type="ORF">ACJRO7_016354</name>
</gene>
<dbReference type="GO" id="GO:0048367">
    <property type="term" value="P:shoot system development"/>
    <property type="evidence" value="ECO:0007669"/>
    <property type="project" value="UniProtKB-ARBA"/>
</dbReference>
<dbReference type="GO" id="GO:0005886">
    <property type="term" value="C:plasma membrane"/>
    <property type="evidence" value="ECO:0007669"/>
    <property type="project" value="UniProtKB-SubCell"/>
</dbReference>
<evidence type="ECO:0000256" key="2">
    <source>
        <dbReference type="ARBA" id="ARBA00022473"/>
    </source>
</evidence>
<evidence type="ECO:0000313" key="8">
    <source>
        <dbReference type="EMBL" id="KAL3747546.1"/>
    </source>
</evidence>
<dbReference type="AlphaFoldDB" id="A0ABD3LCA5"/>
<comment type="similarity">
    <text evidence="7">Belongs to the DVL/RTFL small polypeptides family.</text>
</comment>
<keyword evidence="6" id="KW-0472">Membrane</keyword>
<evidence type="ECO:0000256" key="6">
    <source>
        <dbReference type="ARBA" id="ARBA00023136"/>
    </source>
</evidence>
<dbReference type="Proteomes" id="UP001634007">
    <property type="component" value="Unassembled WGS sequence"/>
</dbReference>
<organism evidence="8 9">
    <name type="scientific">Eucalyptus globulus</name>
    <name type="common">Tasmanian blue gum</name>
    <dbReference type="NCBI Taxonomy" id="34317"/>
    <lineage>
        <taxon>Eukaryota</taxon>
        <taxon>Viridiplantae</taxon>
        <taxon>Streptophyta</taxon>
        <taxon>Embryophyta</taxon>
        <taxon>Tracheophyta</taxon>
        <taxon>Spermatophyta</taxon>
        <taxon>Magnoliopsida</taxon>
        <taxon>eudicotyledons</taxon>
        <taxon>Gunneridae</taxon>
        <taxon>Pentapetalae</taxon>
        <taxon>rosids</taxon>
        <taxon>malvids</taxon>
        <taxon>Myrtales</taxon>
        <taxon>Myrtaceae</taxon>
        <taxon>Myrtoideae</taxon>
        <taxon>Eucalypteae</taxon>
        <taxon>Eucalyptus</taxon>
    </lineage>
</organism>
<proteinExistence type="inferred from homology"/>
<keyword evidence="4" id="KW-0812">Transmembrane</keyword>
<keyword evidence="5" id="KW-1133">Transmembrane helix</keyword>
<dbReference type="InterPro" id="IPR051525">
    <property type="entry name" value="DVL_RTFL_regulatory"/>
</dbReference>
<dbReference type="InterPro" id="IPR012552">
    <property type="entry name" value="DVL"/>
</dbReference>
<comment type="caution">
    <text evidence="8">The sequence shown here is derived from an EMBL/GenBank/DDBJ whole genome shotgun (WGS) entry which is preliminary data.</text>
</comment>
<name>A0ABD3LCA5_EUCGL</name>